<dbReference type="Proteomes" id="UP000194546">
    <property type="component" value="Unassembled WGS sequence"/>
</dbReference>
<dbReference type="AlphaFoldDB" id="A0A242NC24"/>
<protein>
    <submittedName>
        <fullName evidence="1">Putative toxin</fullName>
    </submittedName>
</protein>
<accession>A0A242NC24</accession>
<gene>
    <name evidence="1" type="ORF">PAMC26510_00705</name>
</gene>
<dbReference type="EMBL" id="NBTY01000003">
    <property type="protein sequence ID" value="OTP80750.1"/>
    <property type="molecule type" value="Genomic_DNA"/>
</dbReference>
<dbReference type="NCBIfam" id="TIGR02683">
    <property type="entry name" value="upstrm_HI1419"/>
    <property type="match status" value="1"/>
</dbReference>
<comment type="caution">
    <text evidence="1">The sequence shown here is derived from an EMBL/GenBank/DDBJ whole genome shotgun (WGS) entry which is preliminary data.</text>
</comment>
<evidence type="ECO:0000313" key="1">
    <source>
        <dbReference type="EMBL" id="OTP80750.1"/>
    </source>
</evidence>
<dbReference type="PANTHER" id="PTHR41791">
    <property type="entry name" value="SSL7039 PROTEIN"/>
    <property type="match status" value="1"/>
</dbReference>
<dbReference type="InterPro" id="IPR014056">
    <property type="entry name" value="TypeIITA-like_toxin_pred"/>
</dbReference>
<dbReference type="InterPro" id="IPR009241">
    <property type="entry name" value="HigB-like"/>
</dbReference>
<proteinExistence type="predicted"/>
<dbReference type="PANTHER" id="PTHR41791:SF1">
    <property type="entry name" value="SSL7039 PROTEIN"/>
    <property type="match status" value="1"/>
</dbReference>
<organism evidence="1 2">
    <name type="scientific">Caballeronia sordidicola</name>
    <name type="common">Burkholderia sordidicola</name>
    <dbReference type="NCBI Taxonomy" id="196367"/>
    <lineage>
        <taxon>Bacteria</taxon>
        <taxon>Pseudomonadati</taxon>
        <taxon>Pseudomonadota</taxon>
        <taxon>Betaproteobacteria</taxon>
        <taxon>Burkholderiales</taxon>
        <taxon>Burkholderiaceae</taxon>
        <taxon>Caballeronia</taxon>
    </lineage>
</organism>
<dbReference type="Pfam" id="PF05973">
    <property type="entry name" value="Gp49"/>
    <property type="match status" value="1"/>
</dbReference>
<dbReference type="PIRSF" id="PIRSF028744">
    <property type="entry name" value="Addict_mod_HI1419"/>
    <property type="match status" value="1"/>
</dbReference>
<reference evidence="1 2" key="1">
    <citation type="submission" date="2017-03" db="EMBL/GenBank/DDBJ databases">
        <title>Genome analysis of strain PAMC 26510.</title>
        <authorList>
            <person name="Oh H.-M."/>
            <person name="Yang J.-A."/>
        </authorList>
    </citation>
    <scope>NUCLEOTIDE SEQUENCE [LARGE SCALE GENOMIC DNA]</scope>
    <source>
        <strain evidence="1 2">PAMC 26510</strain>
    </source>
</reference>
<sequence>MPDIPLDSYSGFTCMTNTINQTREFSGWLLSVKDLSARATILVRIKRAAKGNFGDCHDVGESVWEMRIHTGAGYRVYYVRDGLSVYLLLAGGCKQGQVADIARAKAMWQRIRQERK</sequence>
<name>A0A242NC24_CABSO</name>
<evidence type="ECO:0000313" key="2">
    <source>
        <dbReference type="Proteomes" id="UP000194546"/>
    </source>
</evidence>